<dbReference type="GO" id="GO:0005829">
    <property type="term" value="C:cytosol"/>
    <property type="evidence" value="ECO:0007669"/>
    <property type="project" value="TreeGrafter"/>
</dbReference>
<sequence>DLAVGEISKGLKGLAKSGGFPLIALSQLSRGVESRPNKRPMNSDLKNSGEIEADADIILMLYRDEVYNPDTQARGIAEINITKQRNGSLGTIYRRFYNGHFLPVDQESARVLSTPMKPGNPRRYSNKRTDSSKMERFF</sequence>
<dbReference type="Pfam" id="PF03796">
    <property type="entry name" value="DnaB_C"/>
    <property type="match status" value="1"/>
</dbReference>
<dbReference type="GO" id="GO:0006260">
    <property type="term" value="P:DNA replication"/>
    <property type="evidence" value="ECO:0007669"/>
    <property type="project" value="InterPro"/>
</dbReference>
<evidence type="ECO:0000313" key="3">
    <source>
        <dbReference type="EMBL" id="EGE3747982.1"/>
    </source>
</evidence>
<accession>A0A8H9AKX5</accession>
<dbReference type="InterPro" id="IPR007694">
    <property type="entry name" value="DNA_helicase_DnaB-like_C"/>
</dbReference>
<evidence type="ECO:0000259" key="2">
    <source>
        <dbReference type="PROSITE" id="PS51199"/>
    </source>
</evidence>
<feature type="region of interest" description="Disordered" evidence="1">
    <location>
        <begin position="115"/>
        <end position="138"/>
    </location>
</feature>
<keyword evidence="3" id="KW-0347">Helicase</keyword>
<feature type="non-terminal residue" evidence="3">
    <location>
        <position position="1"/>
    </location>
</feature>
<dbReference type="SUPFAM" id="SSF52540">
    <property type="entry name" value="P-loop containing nucleoside triphosphate hydrolases"/>
    <property type="match status" value="1"/>
</dbReference>
<keyword evidence="3" id="KW-0067">ATP-binding</keyword>
<organism evidence="3">
    <name type="scientific">Shigella boydii</name>
    <dbReference type="NCBI Taxonomy" id="621"/>
    <lineage>
        <taxon>Bacteria</taxon>
        <taxon>Pseudomonadati</taxon>
        <taxon>Pseudomonadota</taxon>
        <taxon>Gammaproteobacteria</taxon>
        <taxon>Enterobacterales</taxon>
        <taxon>Enterobacteriaceae</taxon>
        <taxon>Shigella</taxon>
    </lineage>
</organism>
<dbReference type="PANTHER" id="PTHR30153:SF2">
    <property type="entry name" value="REPLICATIVE DNA HELICASE"/>
    <property type="match status" value="1"/>
</dbReference>
<dbReference type="Gene3D" id="3.40.50.300">
    <property type="entry name" value="P-loop containing nucleotide triphosphate hydrolases"/>
    <property type="match status" value="1"/>
</dbReference>
<dbReference type="GO" id="GO:0003678">
    <property type="term" value="F:DNA helicase activity"/>
    <property type="evidence" value="ECO:0007669"/>
    <property type="project" value="InterPro"/>
</dbReference>
<keyword evidence="3" id="KW-0378">Hydrolase</keyword>
<keyword evidence="3" id="KW-0547">Nucleotide-binding</keyword>
<dbReference type="GO" id="GO:0005524">
    <property type="term" value="F:ATP binding"/>
    <property type="evidence" value="ECO:0007669"/>
    <property type="project" value="InterPro"/>
</dbReference>
<feature type="domain" description="SF4 helicase" evidence="2">
    <location>
        <begin position="1"/>
        <end position="110"/>
    </location>
</feature>
<dbReference type="Proteomes" id="UP000864586">
    <property type="component" value="Unassembled WGS sequence"/>
</dbReference>
<feature type="compositionally biased region" description="Basic and acidic residues" evidence="1">
    <location>
        <begin position="127"/>
        <end position="138"/>
    </location>
</feature>
<protein>
    <submittedName>
        <fullName evidence="3">DNA helicase</fullName>
    </submittedName>
</protein>
<dbReference type="PROSITE" id="PS51199">
    <property type="entry name" value="SF4_HELICASE"/>
    <property type="match status" value="1"/>
</dbReference>
<gene>
    <name evidence="3" type="ORF">DLV22_26055</name>
</gene>
<dbReference type="AlphaFoldDB" id="A0A8H9AKX5"/>
<evidence type="ECO:0000256" key="1">
    <source>
        <dbReference type="SAM" id="MobiDB-lite"/>
    </source>
</evidence>
<comment type="caution">
    <text evidence="3">The sequence shown here is derived from an EMBL/GenBank/DDBJ whole genome shotgun (WGS) entry which is preliminary data.</text>
</comment>
<name>A0A8H9AKX5_SHIBO</name>
<dbReference type="EMBL" id="AAVUMO010000253">
    <property type="protein sequence ID" value="EGE3747982.1"/>
    <property type="molecule type" value="Genomic_DNA"/>
</dbReference>
<dbReference type="InterPro" id="IPR027417">
    <property type="entry name" value="P-loop_NTPase"/>
</dbReference>
<dbReference type="PANTHER" id="PTHR30153">
    <property type="entry name" value="REPLICATIVE DNA HELICASE DNAB"/>
    <property type="match status" value="1"/>
</dbReference>
<reference evidence="3" key="1">
    <citation type="submission" date="2018-05" db="EMBL/GenBank/DDBJ databases">
        <authorList>
            <person name="Ashton P.M."/>
            <person name="Dallman T."/>
            <person name="Nair S."/>
            <person name="De Pinna E."/>
            <person name="Peters T."/>
            <person name="Grant K."/>
        </authorList>
    </citation>
    <scope>NUCLEOTIDE SEQUENCE</scope>
    <source>
        <strain evidence="3">287711</strain>
    </source>
</reference>
<proteinExistence type="predicted"/>